<dbReference type="GO" id="GO:0006646">
    <property type="term" value="P:phosphatidylethanolamine biosynthetic process"/>
    <property type="evidence" value="ECO:0007669"/>
    <property type="project" value="TreeGrafter"/>
</dbReference>
<name>A0A9P5UD74_9AGAR</name>
<dbReference type="EMBL" id="JADNRY010000011">
    <property type="protein sequence ID" value="KAF9074884.1"/>
    <property type="molecule type" value="Genomic_DNA"/>
</dbReference>
<dbReference type="Proteomes" id="UP000772434">
    <property type="component" value="Unassembled WGS sequence"/>
</dbReference>
<evidence type="ECO:0000313" key="4">
    <source>
        <dbReference type="Proteomes" id="UP000772434"/>
    </source>
</evidence>
<accession>A0A9P5UD74</accession>
<keyword evidence="1" id="KW-0210">Decarboxylase</keyword>
<dbReference type="Pfam" id="PF02666">
    <property type="entry name" value="PS_Dcarbxylase"/>
    <property type="match status" value="1"/>
</dbReference>
<keyword evidence="2" id="KW-0456">Lyase</keyword>
<proteinExistence type="predicted"/>
<dbReference type="PANTHER" id="PTHR10067">
    <property type="entry name" value="PHOSPHATIDYLSERINE DECARBOXYLASE"/>
    <property type="match status" value="1"/>
</dbReference>
<dbReference type="GO" id="GO:0004609">
    <property type="term" value="F:phosphatidylserine decarboxylase activity"/>
    <property type="evidence" value="ECO:0007669"/>
    <property type="project" value="InterPro"/>
</dbReference>
<evidence type="ECO:0000256" key="2">
    <source>
        <dbReference type="ARBA" id="ARBA00023239"/>
    </source>
</evidence>
<keyword evidence="4" id="KW-1185">Reference proteome</keyword>
<reference evidence="3" key="1">
    <citation type="submission" date="2020-11" db="EMBL/GenBank/DDBJ databases">
        <authorList>
            <consortium name="DOE Joint Genome Institute"/>
            <person name="Ahrendt S."/>
            <person name="Riley R."/>
            <person name="Andreopoulos W."/>
            <person name="Labutti K."/>
            <person name="Pangilinan J."/>
            <person name="Ruiz-Duenas F.J."/>
            <person name="Barrasa J.M."/>
            <person name="Sanchez-Garcia M."/>
            <person name="Camarero S."/>
            <person name="Miyauchi S."/>
            <person name="Serrano A."/>
            <person name="Linde D."/>
            <person name="Babiker R."/>
            <person name="Drula E."/>
            <person name="Ayuso-Fernandez I."/>
            <person name="Pacheco R."/>
            <person name="Padilla G."/>
            <person name="Ferreira P."/>
            <person name="Barriuso J."/>
            <person name="Kellner H."/>
            <person name="Castanera R."/>
            <person name="Alfaro M."/>
            <person name="Ramirez L."/>
            <person name="Pisabarro A.G."/>
            <person name="Kuo A."/>
            <person name="Tritt A."/>
            <person name="Lipzen A."/>
            <person name="He G."/>
            <person name="Yan M."/>
            <person name="Ng V."/>
            <person name="Cullen D."/>
            <person name="Martin F."/>
            <person name="Rosso M.-N."/>
            <person name="Henrissat B."/>
            <person name="Hibbett D."/>
            <person name="Martinez A.T."/>
            <person name="Grigoriev I.V."/>
        </authorList>
    </citation>
    <scope>NUCLEOTIDE SEQUENCE</scope>
    <source>
        <strain evidence="3">AH 40177</strain>
    </source>
</reference>
<dbReference type="AlphaFoldDB" id="A0A9P5UD74"/>
<dbReference type="GO" id="GO:0005739">
    <property type="term" value="C:mitochondrion"/>
    <property type="evidence" value="ECO:0007669"/>
    <property type="project" value="TreeGrafter"/>
</dbReference>
<evidence type="ECO:0000313" key="3">
    <source>
        <dbReference type="EMBL" id="KAF9074884.1"/>
    </source>
</evidence>
<gene>
    <name evidence="3" type="ORF">BDP27DRAFT_1359125</name>
</gene>
<dbReference type="InterPro" id="IPR003817">
    <property type="entry name" value="PS_Dcarbxylase"/>
</dbReference>
<dbReference type="OrthoDB" id="4330at2759"/>
<sequence length="222" mass="24412">MSSATASSAFAKGWRGINKTSTILQTVRNEGFRRVYSTNSSDGGNGFDPNSMGKGLPFHCRVINAWTQTPTKWYPIPIAGRAGSSPLVDVNQDGVEVIKLKGLWQGYLNSLELPPWFRPFGFQIYAFAFSCNLDEIDEEELKTYKSLGKFFYRKLKDGVRPVDDAVLVSPADGQILHFGTVQGSCVEQVKGITYSLDALLGIECPGTPPHPLLLPTVTPCYQ</sequence>
<organism evidence="3 4">
    <name type="scientific">Rhodocollybia butyracea</name>
    <dbReference type="NCBI Taxonomy" id="206335"/>
    <lineage>
        <taxon>Eukaryota</taxon>
        <taxon>Fungi</taxon>
        <taxon>Dikarya</taxon>
        <taxon>Basidiomycota</taxon>
        <taxon>Agaricomycotina</taxon>
        <taxon>Agaricomycetes</taxon>
        <taxon>Agaricomycetidae</taxon>
        <taxon>Agaricales</taxon>
        <taxon>Marasmiineae</taxon>
        <taxon>Omphalotaceae</taxon>
        <taxon>Rhodocollybia</taxon>
    </lineage>
</organism>
<protein>
    <submittedName>
        <fullName evidence="3">Uncharacterized protein</fullName>
    </submittedName>
</protein>
<dbReference type="PANTHER" id="PTHR10067:SF6">
    <property type="entry name" value="PHOSPHATIDYLSERINE DECARBOXYLASE PROENZYME, MITOCHONDRIAL"/>
    <property type="match status" value="1"/>
</dbReference>
<comment type="caution">
    <text evidence="3">The sequence shown here is derived from an EMBL/GenBank/DDBJ whole genome shotgun (WGS) entry which is preliminary data.</text>
</comment>
<evidence type="ECO:0000256" key="1">
    <source>
        <dbReference type="ARBA" id="ARBA00022793"/>
    </source>
</evidence>